<dbReference type="SUPFAM" id="SSF51905">
    <property type="entry name" value="FAD/NAD(P)-binding domain"/>
    <property type="match status" value="1"/>
</dbReference>
<dbReference type="GO" id="GO:0097621">
    <property type="term" value="F:monoamine oxidase activity"/>
    <property type="evidence" value="ECO:0007669"/>
    <property type="project" value="UniProtKB-EC"/>
</dbReference>
<comment type="catalytic activity">
    <reaction evidence="4">
        <text>a secondary aliphatic amine + O2 + H2O = a primary amine + an aldehyde + H2O2</text>
        <dbReference type="Rhea" id="RHEA:26414"/>
        <dbReference type="ChEBI" id="CHEBI:15377"/>
        <dbReference type="ChEBI" id="CHEBI:15379"/>
        <dbReference type="ChEBI" id="CHEBI:16240"/>
        <dbReference type="ChEBI" id="CHEBI:17478"/>
        <dbReference type="ChEBI" id="CHEBI:58855"/>
        <dbReference type="ChEBI" id="CHEBI:65296"/>
        <dbReference type="EC" id="1.4.3.4"/>
    </reaction>
</comment>
<reference evidence="8 9" key="1">
    <citation type="submission" date="2019-06" db="EMBL/GenBank/DDBJ databases">
        <title>Draft genome sequence of the filamentous fungus Phialemoniopsis curvata isolated from diesel fuel.</title>
        <authorList>
            <person name="Varaljay V.A."/>
            <person name="Lyon W.J."/>
            <person name="Crouch A.L."/>
            <person name="Drake C.E."/>
            <person name="Hollomon J.M."/>
            <person name="Nadeau L.J."/>
            <person name="Nunn H.S."/>
            <person name="Stevenson B.S."/>
            <person name="Bojanowski C.L."/>
            <person name="Crookes-Goodson W.J."/>
        </authorList>
    </citation>
    <scope>NUCLEOTIDE SEQUENCE [LARGE SCALE GENOMIC DNA]</scope>
    <source>
        <strain evidence="8 9">D216</strain>
    </source>
</reference>
<evidence type="ECO:0000256" key="5">
    <source>
        <dbReference type="PIRSR" id="PIRSR601613-1"/>
    </source>
</evidence>
<dbReference type="PANTHER" id="PTHR43563:SF1">
    <property type="entry name" value="AMINE OXIDASE [FLAVIN-CONTAINING] B"/>
    <property type="match status" value="1"/>
</dbReference>
<dbReference type="STRING" id="1093900.A0A507BBB0"/>
<evidence type="ECO:0000256" key="2">
    <source>
        <dbReference type="ARBA" id="ARBA00005995"/>
    </source>
</evidence>
<feature type="domain" description="Amine oxidase" evidence="7">
    <location>
        <begin position="19"/>
        <end position="451"/>
    </location>
</feature>
<dbReference type="PANTHER" id="PTHR43563">
    <property type="entry name" value="AMINE OXIDASE"/>
    <property type="match status" value="1"/>
</dbReference>
<comment type="cofactor">
    <cofactor evidence="1 6">
        <name>FAD</name>
        <dbReference type="ChEBI" id="CHEBI:57692"/>
    </cofactor>
</comment>
<dbReference type="Pfam" id="PF01593">
    <property type="entry name" value="Amino_oxidase"/>
    <property type="match status" value="1"/>
</dbReference>
<dbReference type="InterPro" id="IPR001613">
    <property type="entry name" value="Flavin_amine_oxidase"/>
</dbReference>
<feature type="binding site" evidence="5">
    <location>
        <position position="239"/>
    </location>
    <ligand>
        <name>FAD</name>
        <dbReference type="ChEBI" id="CHEBI:57692"/>
    </ligand>
</feature>
<name>A0A507BBB0_9PEZI</name>
<evidence type="ECO:0000313" key="9">
    <source>
        <dbReference type="Proteomes" id="UP000319257"/>
    </source>
</evidence>
<dbReference type="InterPro" id="IPR002937">
    <property type="entry name" value="Amino_oxidase"/>
</dbReference>
<dbReference type="EC" id="1.4.3.-" evidence="6"/>
<dbReference type="EMBL" id="SKBQ01000015">
    <property type="protein sequence ID" value="TPX16843.1"/>
    <property type="molecule type" value="Genomic_DNA"/>
</dbReference>
<feature type="binding site" evidence="5">
    <location>
        <begin position="38"/>
        <end position="39"/>
    </location>
    <ligand>
        <name>FAD</name>
        <dbReference type="ChEBI" id="CHEBI:57692"/>
    </ligand>
</feature>
<dbReference type="GeneID" id="41970852"/>
<dbReference type="InterPro" id="IPR050703">
    <property type="entry name" value="Flavin_MAO"/>
</dbReference>
<dbReference type="SUPFAM" id="SSF54373">
    <property type="entry name" value="FAD-linked reductases, C-terminal domain"/>
    <property type="match status" value="1"/>
</dbReference>
<dbReference type="Gene3D" id="3.50.50.60">
    <property type="entry name" value="FAD/NAD(P)-binding domain"/>
    <property type="match status" value="1"/>
</dbReference>
<comment type="similarity">
    <text evidence="2 6">Belongs to the flavin monoamine oxidase family.</text>
</comment>
<evidence type="ECO:0000313" key="8">
    <source>
        <dbReference type="EMBL" id="TPX16843.1"/>
    </source>
</evidence>
<comment type="caution">
    <text evidence="8">The sequence shown here is derived from an EMBL/GenBank/DDBJ whole genome shotgun (WGS) entry which is preliminary data.</text>
</comment>
<dbReference type="Gene3D" id="3.90.660.10">
    <property type="match status" value="1"/>
</dbReference>
<keyword evidence="3 6" id="KW-0560">Oxidoreductase</keyword>
<dbReference type="AlphaFoldDB" id="A0A507BBB0"/>
<dbReference type="Proteomes" id="UP000319257">
    <property type="component" value="Unassembled WGS sequence"/>
</dbReference>
<dbReference type="Gene3D" id="1.10.405.10">
    <property type="entry name" value="Guanine Nucleotide Dissociation Inhibitor, domain 1"/>
    <property type="match status" value="1"/>
</dbReference>
<evidence type="ECO:0000259" key="7">
    <source>
        <dbReference type="Pfam" id="PF01593"/>
    </source>
</evidence>
<protein>
    <recommendedName>
        <fullName evidence="6">Amine oxidase</fullName>
        <ecNumber evidence="6">1.4.3.-</ecNumber>
    </recommendedName>
</protein>
<evidence type="ECO:0000256" key="6">
    <source>
        <dbReference type="RuleBase" id="RU362067"/>
    </source>
</evidence>
<dbReference type="PRINTS" id="PR00757">
    <property type="entry name" value="AMINEOXDASEF"/>
</dbReference>
<sequence length="455" mass="50444">MNDKRPQVYDCIIVGAGYSGLAAAKTLQAAGKSVLLLEARDRVGGRAKTLRRDDGSYWDCGASFLGDKHARMRALAEEYDVSRSAMPTDGKLVLCYRGASKTYKGLIPPTRPWEVLELGRAISAFESLSATVDLDQPWRTPRAAELDRVTMREWYNKKLWTKGGRQMMEVALESTIGQDPSCYSMLHAMFFFKSSICMTWALNTRNGAQHEMMQGGGQAIADKIKHHLGDDIVHLSEPVERVVQDDSGVQIGTTKGAYRAKRAIMAVPPPLIFKIRFEPSLPTEKQTLLQHMPMGAYAKFFASYKTAFWRAKGLRGECTNPGGTMAVMFDATPPSGSPAKLMGFVAANTARHFLTLSEEERRRIALGEFALAFGKEALEPEETFFHSMIEEEWAMGCPMANPAPGMWTLHGEWMRKPVNRVHWAGTDTATHFYGYLEGAVLAGERAAGEVMQVLS</sequence>
<dbReference type="OrthoDB" id="5046242at2759"/>
<evidence type="ECO:0000256" key="4">
    <source>
        <dbReference type="ARBA" id="ARBA00048448"/>
    </source>
</evidence>
<evidence type="ECO:0000256" key="3">
    <source>
        <dbReference type="ARBA" id="ARBA00023002"/>
    </source>
</evidence>
<evidence type="ECO:0000256" key="1">
    <source>
        <dbReference type="ARBA" id="ARBA00001974"/>
    </source>
</evidence>
<feature type="binding site" evidence="5">
    <location>
        <position position="344"/>
    </location>
    <ligand>
        <name>substrate</name>
    </ligand>
</feature>
<keyword evidence="6" id="KW-0274">FAD</keyword>
<dbReference type="InParanoid" id="A0A507BBB0"/>
<proteinExistence type="inferred from homology"/>
<organism evidence="8 9">
    <name type="scientific">Thyridium curvatum</name>
    <dbReference type="NCBI Taxonomy" id="1093900"/>
    <lineage>
        <taxon>Eukaryota</taxon>
        <taxon>Fungi</taxon>
        <taxon>Dikarya</taxon>
        <taxon>Ascomycota</taxon>
        <taxon>Pezizomycotina</taxon>
        <taxon>Sordariomycetes</taxon>
        <taxon>Sordariomycetidae</taxon>
        <taxon>Thyridiales</taxon>
        <taxon>Thyridiaceae</taxon>
        <taxon>Thyridium</taxon>
    </lineage>
</organism>
<dbReference type="InterPro" id="IPR036188">
    <property type="entry name" value="FAD/NAD-bd_sf"/>
</dbReference>
<keyword evidence="6" id="KW-0285">Flavoprotein</keyword>
<dbReference type="RefSeq" id="XP_030998554.1">
    <property type="nucleotide sequence ID" value="XM_031137702.1"/>
</dbReference>
<feature type="binding site" evidence="5">
    <location>
        <position position="19"/>
    </location>
    <ligand>
        <name>FAD</name>
        <dbReference type="ChEBI" id="CHEBI:57692"/>
    </ligand>
</feature>
<accession>A0A507BBB0</accession>
<keyword evidence="9" id="KW-1185">Reference proteome</keyword>
<gene>
    <name evidence="8" type="ORF">E0L32_003405</name>
</gene>